<gene>
    <name evidence="1" type="ORF">N7493_000537</name>
</gene>
<dbReference type="EMBL" id="JAQJAN010000001">
    <property type="protein sequence ID" value="KAJ5740665.1"/>
    <property type="molecule type" value="Genomic_DNA"/>
</dbReference>
<dbReference type="AlphaFoldDB" id="A0AAD6N1J0"/>
<evidence type="ECO:0000313" key="2">
    <source>
        <dbReference type="Proteomes" id="UP001215712"/>
    </source>
</evidence>
<reference evidence="1" key="2">
    <citation type="submission" date="2023-01" db="EMBL/GenBank/DDBJ databases">
        <authorList>
            <person name="Petersen C."/>
        </authorList>
    </citation>
    <scope>NUCLEOTIDE SEQUENCE</scope>
    <source>
        <strain evidence="1">IBT 17514</strain>
    </source>
</reference>
<comment type="caution">
    <text evidence="1">The sequence shown here is derived from an EMBL/GenBank/DDBJ whole genome shotgun (WGS) entry which is preliminary data.</text>
</comment>
<protein>
    <submittedName>
        <fullName evidence="1">Uncharacterized protein</fullName>
    </submittedName>
</protein>
<name>A0AAD6N1J0_9EURO</name>
<proteinExistence type="predicted"/>
<evidence type="ECO:0000313" key="1">
    <source>
        <dbReference type="EMBL" id="KAJ5740665.1"/>
    </source>
</evidence>
<keyword evidence="2" id="KW-1185">Reference proteome</keyword>
<organism evidence="1 2">
    <name type="scientific">Penicillium malachiteum</name>
    <dbReference type="NCBI Taxonomy" id="1324776"/>
    <lineage>
        <taxon>Eukaryota</taxon>
        <taxon>Fungi</taxon>
        <taxon>Dikarya</taxon>
        <taxon>Ascomycota</taxon>
        <taxon>Pezizomycotina</taxon>
        <taxon>Eurotiomycetes</taxon>
        <taxon>Eurotiomycetidae</taxon>
        <taxon>Eurotiales</taxon>
        <taxon>Aspergillaceae</taxon>
        <taxon>Penicillium</taxon>
    </lineage>
</organism>
<accession>A0AAD6N1J0</accession>
<sequence length="99" mass="11188">MRYKPLRASATLLPELDTFSMPSLKTSSPTSTIVMSPAMGKKILLLYRRENGNFVWKNKPGLRLTEDNPIINDIENETRVGELLSVISEHMATEKVLQN</sequence>
<dbReference type="Proteomes" id="UP001215712">
    <property type="component" value="Unassembled WGS sequence"/>
</dbReference>
<reference evidence="1" key="1">
    <citation type="journal article" date="2023" name="IMA Fungus">
        <title>Comparative genomic study of the Penicillium genus elucidates a diverse pangenome and 15 lateral gene transfer events.</title>
        <authorList>
            <person name="Petersen C."/>
            <person name="Sorensen T."/>
            <person name="Nielsen M.R."/>
            <person name="Sondergaard T.E."/>
            <person name="Sorensen J.L."/>
            <person name="Fitzpatrick D.A."/>
            <person name="Frisvad J.C."/>
            <person name="Nielsen K.L."/>
        </authorList>
    </citation>
    <scope>NUCLEOTIDE SEQUENCE</scope>
    <source>
        <strain evidence="1">IBT 17514</strain>
    </source>
</reference>